<dbReference type="PANTHER" id="PTHR30582">
    <property type="entry name" value="L,D-TRANSPEPTIDASE"/>
    <property type="match status" value="1"/>
</dbReference>
<dbReference type="GO" id="GO:0071555">
    <property type="term" value="P:cell wall organization"/>
    <property type="evidence" value="ECO:0007669"/>
    <property type="project" value="UniProtKB-UniRule"/>
</dbReference>
<dbReference type="Proteomes" id="UP000530928">
    <property type="component" value="Unassembled WGS sequence"/>
</dbReference>
<feature type="active site" description="Proton donor/acceptor" evidence="6">
    <location>
        <position position="155"/>
    </location>
</feature>
<name>A0A7W0CNQ9_9ACTN</name>
<dbReference type="InterPro" id="IPR005490">
    <property type="entry name" value="LD_TPept_cat_dom"/>
</dbReference>
<dbReference type="PANTHER" id="PTHR30582:SF2">
    <property type="entry name" value="L,D-TRANSPEPTIDASE YCIB-RELATED"/>
    <property type="match status" value="1"/>
</dbReference>
<evidence type="ECO:0000256" key="3">
    <source>
        <dbReference type="ARBA" id="ARBA00022960"/>
    </source>
</evidence>
<keyword evidence="9" id="KW-1185">Reference proteome</keyword>
<dbReference type="CDD" id="cd16913">
    <property type="entry name" value="YkuD_like"/>
    <property type="match status" value="1"/>
</dbReference>
<keyword evidence="2" id="KW-0808">Transferase</keyword>
<evidence type="ECO:0000313" key="8">
    <source>
        <dbReference type="EMBL" id="MBA2894526.1"/>
    </source>
</evidence>
<dbReference type="InterPro" id="IPR036365">
    <property type="entry name" value="PGBD-like_sf"/>
</dbReference>
<dbReference type="Pfam" id="PF01471">
    <property type="entry name" value="PG_binding_1"/>
    <property type="match status" value="1"/>
</dbReference>
<evidence type="ECO:0000313" key="9">
    <source>
        <dbReference type="Proteomes" id="UP000530928"/>
    </source>
</evidence>
<dbReference type="SUPFAM" id="SSF141523">
    <property type="entry name" value="L,D-transpeptidase catalytic domain-like"/>
    <property type="match status" value="1"/>
</dbReference>
<dbReference type="Pfam" id="PF03734">
    <property type="entry name" value="YkuD"/>
    <property type="match status" value="1"/>
</dbReference>
<dbReference type="RefSeq" id="WP_312894721.1">
    <property type="nucleotide sequence ID" value="NZ_BAABAM010000004.1"/>
</dbReference>
<comment type="caution">
    <text evidence="8">The sequence shown here is derived from an EMBL/GenBank/DDBJ whole genome shotgun (WGS) entry which is preliminary data.</text>
</comment>
<keyword evidence="8" id="KW-0378">Hydrolase</keyword>
<keyword evidence="4 6" id="KW-0573">Peptidoglycan synthesis</keyword>
<organism evidence="8 9">
    <name type="scientific">Nonomuraea soli</name>
    <dbReference type="NCBI Taxonomy" id="1032476"/>
    <lineage>
        <taxon>Bacteria</taxon>
        <taxon>Bacillati</taxon>
        <taxon>Actinomycetota</taxon>
        <taxon>Actinomycetes</taxon>
        <taxon>Streptosporangiales</taxon>
        <taxon>Streptosporangiaceae</taxon>
        <taxon>Nonomuraea</taxon>
    </lineage>
</organism>
<dbReference type="EMBL" id="JACDUR010000006">
    <property type="protein sequence ID" value="MBA2894526.1"/>
    <property type="molecule type" value="Genomic_DNA"/>
</dbReference>
<dbReference type="GO" id="GO:0016740">
    <property type="term" value="F:transferase activity"/>
    <property type="evidence" value="ECO:0007669"/>
    <property type="project" value="UniProtKB-KW"/>
</dbReference>
<dbReference type="GO" id="GO:0071972">
    <property type="term" value="F:peptidoglycan L,D-transpeptidase activity"/>
    <property type="evidence" value="ECO:0007669"/>
    <property type="project" value="TreeGrafter"/>
</dbReference>
<dbReference type="UniPathway" id="UPA00219"/>
<accession>A0A7W0CNQ9</accession>
<dbReference type="InterPro" id="IPR002477">
    <property type="entry name" value="Peptidoglycan-bd-like"/>
</dbReference>
<dbReference type="PROSITE" id="PS52029">
    <property type="entry name" value="LD_TPASE"/>
    <property type="match status" value="1"/>
</dbReference>
<evidence type="ECO:0000256" key="5">
    <source>
        <dbReference type="ARBA" id="ARBA00023316"/>
    </source>
</evidence>
<proteinExistence type="predicted"/>
<dbReference type="AlphaFoldDB" id="A0A7W0CNQ9"/>
<evidence type="ECO:0000256" key="4">
    <source>
        <dbReference type="ARBA" id="ARBA00022984"/>
    </source>
</evidence>
<feature type="active site" description="Nucleophile" evidence="6">
    <location>
        <position position="169"/>
    </location>
</feature>
<dbReference type="SUPFAM" id="SSF47090">
    <property type="entry name" value="PGBD-like"/>
    <property type="match status" value="1"/>
</dbReference>
<evidence type="ECO:0000256" key="1">
    <source>
        <dbReference type="ARBA" id="ARBA00004752"/>
    </source>
</evidence>
<dbReference type="GO" id="GO:0005576">
    <property type="term" value="C:extracellular region"/>
    <property type="evidence" value="ECO:0007669"/>
    <property type="project" value="TreeGrafter"/>
</dbReference>
<protein>
    <submittedName>
        <fullName evidence="8">Peptidoglycan hydrolase-like protein with peptidoglycan-binding domain</fullName>
    </submittedName>
</protein>
<dbReference type="GO" id="GO:0008360">
    <property type="term" value="P:regulation of cell shape"/>
    <property type="evidence" value="ECO:0007669"/>
    <property type="project" value="UniProtKB-UniRule"/>
</dbReference>
<sequence>MAADSARLGSLLPGDEGAEVVALQERLSELGYWLGTPDGRYGTSTKQAVYALQKAAGLPRDGEFGLRTSLALDEGVRPAATTFSGRFAEVHLATQLLLLVQDGRVEHVVNASTGSRATATPPGDFTVYRAVDAWDSGPYGPLYRPRYFVGGVAVHGYRSVPPHPASHGCVRVSIAAMDWLWSSGWLELGTPVTVR</sequence>
<dbReference type="Gene3D" id="1.10.101.10">
    <property type="entry name" value="PGBD-like superfamily/PGBD"/>
    <property type="match status" value="1"/>
</dbReference>
<dbReference type="Gene3D" id="2.40.440.10">
    <property type="entry name" value="L,D-transpeptidase catalytic domain-like"/>
    <property type="match status" value="1"/>
</dbReference>
<keyword evidence="3 6" id="KW-0133">Cell shape</keyword>
<comment type="pathway">
    <text evidence="1 6">Cell wall biogenesis; peptidoglycan biosynthesis.</text>
</comment>
<keyword evidence="5 6" id="KW-0961">Cell wall biogenesis/degradation</keyword>
<reference evidence="8 9" key="1">
    <citation type="submission" date="2020-07" db="EMBL/GenBank/DDBJ databases">
        <title>Genomic Encyclopedia of Type Strains, Phase IV (KMG-IV): sequencing the most valuable type-strain genomes for metagenomic binning, comparative biology and taxonomic classification.</title>
        <authorList>
            <person name="Goeker M."/>
        </authorList>
    </citation>
    <scope>NUCLEOTIDE SEQUENCE [LARGE SCALE GENOMIC DNA]</scope>
    <source>
        <strain evidence="8 9">DSM 45533</strain>
    </source>
</reference>
<evidence type="ECO:0000256" key="2">
    <source>
        <dbReference type="ARBA" id="ARBA00022679"/>
    </source>
</evidence>
<evidence type="ECO:0000256" key="6">
    <source>
        <dbReference type="PROSITE-ProRule" id="PRU01373"/>
    </source>
</evidence>
<dbReference type="InterPro" id="IPR050979">
    <property type="entry name" value="LD-transpeptidase"/>
</dbReference>
<dbReference type="InterPro" id="IPR036366">
    <property type="entry name" value="PGBDSf"/>
</dbReference>
<gene>
    <name evidence="8" type="ORF">HNR30_005898</name>
</gene>
<evidence type="ECO:0000259" key="7">
    <source>
        <dbReference type="PROSITE" id="PS52029"/>
    </source>
</evidence>
<dbReference type="InterPro" id="IPR038063">
    <property type="entry name" value="Transpep_catalytic_dom"/>
</dbReference>
<dbReference type="GO" id="GO:0018104">
    <property type="term" value="P:peptidoglycan-protein cross-linking"/>
    <property type="evidence" value="ECO:0007669"/>
    <property type="project" value="TreeGrafter"/>
</dbReference>
<feature type="domain" description="L,D-TPase catalytic" evidence="7">
    <location>
        <begin position="86"/>
        <end position="195"/>
    </location>
</feature>